<organism evidence="2 3">
    <name type="scientific">Coccidioides immitis (strain RS)</name>
    <name type="common">Valley fever fungus</name>
    <dbReference type="NCBI Taxonomy" id="246410"/>
    <lineage>
        <taxon>Eukaryota</taxon>
        <taxon>Fungi</taxon>
        <taxon>Dikarya</taxon>
        <taxon>Ascomycota</taxon>
        <taxon>Pezizomycotina</taxon>
        <taxon>Eurotiomycetes</taxon>
        <taxon>Eurotiomycetidae</taxon>
        <taxon>Onygenales</taxon>
        <taxon>Onygenaceae</taxon>
        <taxon>Coccidioides</taxon>
    </lineage>
</organism>
<reference evidence="3" key="2">
    <citation type="journal article" date="2010" name="Genome Res.">
        <title>Population genomic sequencing of Coccidioides fungi reveals recent hybridization and transposon control.</title>
        <authorList>
            <person name="Neafsey D.E."/>
            <person name="Barker B.M."/>
            <person name="Sharpton T.J."/>
            <person name="Stajich J.E."/>
            <person name="Park D.J."/>
            <person name="Whiston E."/>
            <person name="Hung C.-Y."/>
            <person name="McMahan C."/>
            <person name="White J."/>
            <person name="Sykes S."/>
            <person name="Heiman D."/>
            <person name="Young S."/>
            <person name="Zeng Q."/>
            <person name="Abouelleil A."/>
            <person name="Aftuck L."/>
            <person name="Bessette D."/>
            <person name="Brown A."/>
            <person name="FitzGerald M."/>
            <person name="Lui A."/>
            <person name="Macdonald J.P."/>
            <person name="Priest M."/>
            <person name="Orbach M.J."/>
            <person name="Galgiani J.N."/>
            <person name="Kirkland T.N."/>
            <person name="Cole G.T."/>
            <person name="Birren B.W."/>
            <person name="Henn M.R."/>
            <person name="Taylor J.W."/>
            <person name="Rounsley S.D."/>
        </authorList>
    </citation>
    <scope>GENOME REANNOTATION</scope>
    <source>
        <strain evidence="3">RS</strain>
    </source>
</reference>
<dbReference type="VEuPathDB" id="FungiDB:CIMG_07743"/>
<evidence type="ECO:0000256" key="1">
    <source>
        <dbReference type="SAM" id="MobiDB-lite"/>
    </source>
</evidence>
<evidence type="ECO:0000313" key="2">
    <source>
        <dbReference type="EMBL" id="EAS28997.3"/>
    </source>
</evidence>
<name>J3K407_COCIM</name>
<sequence>MPAGLLVIKQLHNGALDLDCDKGIEFQVIPRYGMSMVIRNIPVYISKGNRIDFELAEYLGDNTIEQAITVVVKMMKGVFRAITVPEVGSRAHLHTGDQKGGRNSRLVHESRLLSPICHLSQSSVAAGNYLKIWGIRGKRHQGEGLQLIQIFMSESDKPRSCPRANNQTWTDSPSTRWKFAGEYRESPASFSKLDAGASATLSDVKRQVYICVLCVKAAETQVFVFGKAPPGKYPTHLNGHFGDQSMSYSRGFGMRRYRVHCTLARDVPTIIGLPRFLSLFLGLCMKCKEERILSCDEAINCIELLLPGFSTSPFCQPTSGERPLTCAVNFLTDLLGERKGSSEFRVCRRGTRGGEQLRSPLRFDKLSQMQPMPGTGERTARREPTSLHRFSQG</sequence>
<dbReference type="KEGG" id="cim:CIMG_07743"/>
<accession>J3K407</accession>
<dbReference type="GeneID" id="4559325"/>
<evidence type="ECO:0000313" key="3">
    <source>
        <dbReference type="Proteomes" id="UP000001261"/>
    </source>
</evidence>
<feature type="region of interest" description="Disordered" evidence="1">
    <location>
        <begin position="358"/>
        <end position="393"/>
    </location>
</feature>
<dbReference type="AlphaFoldDB" id="J3K407"/>
<dbReference type="InParanoid" id="J3K407"/>
<dbReference type="Proteomes" id="UP000001261">
    <property type="component" value="Unassembled WGS sequence"/>
</dbReference>
<protein>
    <submittedName>
        <fullName evidence="2">Uncharacterized protein</fullName>
    </submittedName>
</protein>
<reference evidence="3" key="1">
    <citation type="journal article" date="2009" name="Genome Res.">
        <title>Comparative genomic analyses of the human fungal pathogens Coccidioides and their relatives.</title>
        <authorList>
            <person name="Sharpton T.J."/>
            <person name="Stajich J.E."/>
            <person name="Rounsley S.D."/>
            <person name="Gardner M.J."/>
            <person name="Wortman J.R."/>
            <person name="Jordar V.S."/>
            <person name="Maiti R."/>
            <person name="Kodira C.D."/>
            <person name="Neafsey D.E."/>
            <person name="Zeng Q."/>
            <person name="Hung C.-Y."/>
            <person name="McMahan C."/>
            <person name="Muszewska A."/>
            <person name="Grynberg M."/>
            <person name="Mandel M.A."/>
            <person name="Kellner E.M."/>
            <person name="Barker B.M."/>
            <person name="Galgiani J.N."/>
            <person name="Orbach M.J."/>
            <person name="Kirkland T.N."/>
            <person name="Cole G.T."/>
            <person name="Henn M.R."/>
            <person name="Birren B.W."/>
            <person name="Taylor J.W."/>
        </authorList>
    </citation>
    <scope>NUCLEOTIDE SEQUENCE [LARGE SCALE GENOMIC DNA]</scope>
    <source>
        <strain evidence="3">RS</strain>
    </source>
</reference>
<proteinExistence type="predicted"/>
<dbReference type="EMBL" id="GG704913">
    <property type="protein sequence ID" value="EAS28997.3"/>
    <property type="molecule type" value="Genomic_DNA"/>
</dbReference>
<gene>
    <name evidence="2" type="ORF">CIMG_07743</name>
</gene>
<dbReference type="RefSeq" id="XP_001240580.2">
    <property type="nucleotide sequence ID" value="XM_001240579.2"/>
</dbReference>
<keyword evidence="3" id="KW-1185">Reference proteome</keyword>